<evidence type="ECO:0000256" key="4">
    <source>
        <dbReference type="HAMAP-Rule" id="MF_00243"/>
    </source>
</evidence>
<keyword evidence="3 4" id="KW-0548">Nucleotidyltransferase</keyword>
<organism evidence="6">
    <name type="scientific">Thermosphaera aggregans</name>
    <dbReference type="NCBI Taxonomy" id="54254"/>
    <lineage>
        <taxon>Archaea</taxon>
        <taxon>Thermoproteota</taxon>
        <taxon>Thermoprotei</taxon>
        <taxon>Desulfurococcales</taxon>
        <taxon>Desulfurococcaceae</taxon>
        <taxon>Thermosphaera</taxon>
    </lineage>
</organism>
<keyword evidence="4" id="KW-0520">NAD</keyword>
<evidence type="ECO:0000259" key="5">
    <source>
        <dbReference type="Pfam" id="PF01467"/>
    </source>
</evidence>
<keyword evidence="2 4" id="KW-0808">Transferase</keyword>
<keyword evidence="4" id="KW-0547">Nucleotide-binding</keyword>
<comment type="caution">
    <text evidence="6">The sequence shown here is derived from an EMBL/GenBank/DDBJ whole genome shotgun (WGS) entry which is preliminary data.</text>
</comment>
<dbReference type="GO" id="GO:0005737">
    <property type="term" value="C:cytoplasm"/>
    <property type="evidence" value="ECO:0007669"/>
    <property type="project" value="UniProtKB-SubCell"/>
</dbReference>
<dbReference type="PANTHER" id="PTHR21342">
    <property type="entry name" value="PHOSPHOPANTETHEINE ADENYLYLTRANSFERASE"/>
    <property type="match status" value="1"/>
</dbReference>
<comment type="pathway">
    <text evidence="4">Cofactor biosynthesis; NAD(+) biosynthesis; NAD(+) from nicotinamide D-ribonucleotide: step 1/1.</text>
</comment>
<comment type="subcellular location">
    <subcellularLocation>
        <location evidence="4">Cytoplasm</location>
    </subcellularLocation>
</comment>
<accession>A0A7C2FY34</accession>
<dbReference type="GO" id="GO:0009435">
    <property type="term" value="P:NAD+ biosynthetic process"/>
    <property type="evidence" value="ECO:0007669"/>
    <property type="project" value="UniProtKB-UniRule"/>
</dbReference>
<dbReference type="AlphaFoldDB" id="A0A7C2FY34"/>
<dbReference type="InterPro" id="IPR014729">
    <property type="entry name" value="Rossmann-like_a/b/a_fold"/>
</dbReference>
<comment type="similarity">
    <text evidence="1 4">Belongs to the archaeal NMN adenylyltransferase family.</text>
</comment>
<gene>
    <name evidence="6" type="ORF">ENP55_03890</name>
</gene>
<comment type="catalytic activity">
    <reaction evidence="4">
        <text>beta-nicotinamide D-ribonucleotide + ATP + H(+) = diphosphate + NAD(+)</text>
        <dbReference type="Rhea" id="RHEA:21360"/>
        <dbReference type="ChEBI" id="CHEBI:14649"/>
        <dbReference type="ChEBI" id="CHEBI:15378"/>
        <dbReference type="ChEBI" id="CHEBI:30616"/>
        <dbReference type="ChEBI" id="CHEBI:33019"/>
        <dbReference type="ChEBI" id="CHEBI:57540"/>
        <dbReference type="EC" id="2.7.7.1"/>
    </reaction>
</comment>
<keyword evidence="4" id="KW-0963">Cytoplasm</keyword>
<evidence type="ECO:0000256" key="1">
    <source>
        <dbReference type="ARBA" id="ARBA00010124"/>
    </source>
</evidence>
<dbReference type="EMBL" id="DSJT01000023">
    <property type="protein sequence ID" value="HEF87424.1"/>
    <property type="molecule type" value="Genomic_DNA"/>
</dbReference>
<dbReference type="SUPFAM" id="SSF52374">
    <property type="entry name" value="Nucleotidylyl transferase"/>
    <property type="match status" value="1"/>
</dbReference>
<keyword evidence="4" id="KW-0067">ATP-binding</keyword>
<name>A0A7C2FY34_9CREN</name>
<evidence type="ECO:0000313" key="6">
    <source>
        <dbReference type="EMBL" id="HEF87424.1"/>
    </source>
</evidence>
<protein>
    <recommendedName>
        <fullName evidence="4">Nicotinamide-nucleotide adenylyltransferase</fullName>
        <ecNumber evidence="4">2.7.7.1</ecNumber>
    </recommendedName>
    <alternativeName>
        <fullName evidence="4">NAD(+) diphosphorylase</fullName>
    </alternativeName>
    <alternativeName>
        <fullName evidence="4">NAD(+) pyrophosphorylase</fullName>
    </alternativeName>
    <alternativeName>
        <fullName evidence="4">NMN adenylyltransferase</fullName>
    </alternativeName>
</protein>
<dbReference type="UniPathway" id="UPA00253">
    <property type="reaction ID" value="UER00600"/>
</dbReference>
<dbReference type="PANTHER" id="PTHR21342:SF0">
    <property type="entry name" value="BIFUNCTIONAL NMN ADENYLYLTRANSFERASE_NUDIX HYDROLASE"/>
    <property type="match status" value="1"/>
</dbReference>
<dbReference type="NCBIfam" id="TIGR00125">
    <property type="entry name" value="cyt_tran_rel"/>
    <property type="match status" value="1"/>
</dbReference>
<dbReference type="GO" id="GO:0000309">
    <property type="term" value="F:nicotinamide-nucleotide adenylyltransferase activity"/>
    <property type="evidence" value="ECO:0007669"/>
    <property type="project" value="UniProtKB-UniRule"/>
</dbReference>
<dbReference type="InterPro" id="IPR006418">
    <property type="entry name" value="NMN_Atrans_arc"/>
</dbReference>
<dbReference type="HAMAP" id="MF_00243">
    <property type="entry name" value="NMN_adenylyltr"/>
    <property type="match status" value="1"/>
</dbReference>
<keyword evidence="4" id="KW-0662">Pyridine nucleotide biosynthesis</keyword>
<dbReference type="NCBIfam" id="NF002243">
    <property type="entry name" value="PRK01153.1"/>
    <property type="match status" value="1"/>
</dbReference>
<proteinExistence type="inferred from homology"/>
<dbReference type="InterPro" id="IPR004821">
    <property type="entry name" value="Cyt_trans-like"/>
</dbReference>
<dbReference type="Pfam" id="PF01467">
    <property type="entry name" value="CTP_transf_like"/>
    <property type="match status" value="1"/>
</dbReference>
<dbReference type="Gene3D" id="3.40.50.620">
    <property type="entry name" value="HUPs"/>
    <property type="match status" value="1"/>
</dbReference>
<sequence>MLMKRCLVIARFQPFHYGHLKAIKYCYERFDEIIVTVGMASQSHTPENPFTCGERLVMIRESLKWAGLDLSRIVTVTLPTMEVNRAAVHNVKLYSPPFTHVITLNPIIQQLFREEGYDVIIPPLEDRNVYSGSHIRHLMVKEDPGWKKLVPPPVADFIEEIKGVERIIMLHKERLPGYYATA</sequence>
<dbReference type="EC" id="2.7.7.1" evidence="4"/>
<evidence type="ECO:0000256" key="3">
    <source>
        <dbReference type="ARBA" id="ARBA00022695"/>
    </source>
</evidence>
<reference evidence="6" key="1">
    <citation type="journal article" date="2020" name="mSystems">
        <title>Genome- and Community-Level Interaction Insights into Carbon Utilization and Element Cycling Functions of Hydrothermarchaeota in Hydrothermal Sediment.</title>
        <authorList>
            <person name="Zhou Z."/>
            <person name="Liu Y."/>
            <person name="Xu W."/>
            <person name="Pan J."/>
            <person name="Luo Z.H."/>
            <person name="Li M."/>
        </authorList>
    </citation>
    <scope>NUCLEOTIDE SEQUENCE [LARGE SCALE GENOMIC DNA]</scope>
    <source>
        <strain evidence="6">SpSt-23</strain>
    </source>
</reference>
<evidence type="ECO:0000256" key="2">
    <source>
        <dbReference type="ARBA" id="ARBA00022679"/>
    </source>
</evidence>
<dbReference type="GO" id="GO:0005524">
    <property type="term" value="F:ATP binding"/>
    <property type="evidence" value="ECO:0007669"/>
    <property type="project" value="UniProtKB-KW"/>
</dbReference>
<feature type="domain" description="Cytidyltransferase-like" evidence="5">
    <location>
        <begin position="10"/>
        <end position="137"/>
    </location>
</feature>